<reference evidence="1 2" key="2">
    <citation type="journal article" date="2015" name="Stand. Genomic Sci.">
        <title>Draft genome sequence of marine-derived Streptomyces sp. TP-A0598, a producer of anti-MRSA antibiotic lydicamycins.</title>
        <authorList>
            <person name="Komaki H."/>
            <person name="Ichikawa N."/>
            <person name="Hosoyama A."/>
            <person name="Fujita N."/>
            <person name="Igarashi Y."/>
        </authorList>
    </citation>
    <scope>NUCLEOTIDE SEQUENCE [LARGE SCALE GENOMIC DNA]</scope>
    <source>
        <strain evidence="1 2">NBRC 110027</strain>
    </source>
</reference>
<reference evidence="2" key="1">
    <citation type="submission" date="2014-09" db="EMBL/GenBank/DDBJ databases">
        <title>Whole genome shotgun sequence of Streptomyces sp. NBRC 110027.</title>
        <authorList>
            <person name="Komaki H."/>
            <person name="Ichikawa N."/>
            <person name="Katano-Makiyama Y."/>
            <person name="Hosoyama A."/>
            <person name="Hashimoto M."/>
            <person name="Uohara A."/>
            <person name="Kitahashi Y."/>
            <person name="Ohji S."/>
            <person name="Kimura A."/>
            <person name="Yamazoe A."/>
            <person name="Igarashi Y."/>
            <person name="Fujita N."/>
        </authorList>
    </citation>
    <scope>NUCLEOTIDE SEQUENCE [LARGE SCALE GENOMIC DNA]</scope>
    <source>
        <strain evidence="2">NBRC 110027</strain>
    </source>
</reference>
<evidence type="ECO:0000313" key="1">
    <source>
        <dbReference type="EMBL" id="GAO11017.1"/>
    </source>
</evidence>
<dbReference type="AlphaFoldDB" id="A0A0P4RBR8"/>
<keyword evidence="2" id="KW-1185">Reference proteome</keyword>
<dbReference type="EMBL" id="BBNO01000007">
    <property type="protein sequence ID" value="GAO11017.1"/>
    <property type="molecule type" value="Genomic_DNA"/>
</dbReference>
<sequence>MRPAADFDTPNNDANCRKVRFVRQYATTSRTRSSSGKLHGRPLRAWSVLSRRKAVISLPNCCGLSPVNGAVQDDFDAVITPDTWE</sequence>
<dbReference type="Proteomes" id="UP000048965">
    <property type="component" value="Unassembled WGS sequence"/>
</dbReference>
<comment type="caution">
    <text evidence="1">The sequence shown here is derived from an EMBL/GenBank/DDBJ whole genome shotgun (WGS) entry which is preliminary data.</text>
</comment>
<protein>
    <submittedName>
        <fullName evidence="1">Uncharacterized protein</fullName>
    </submittedName>
</protein>
<accession>A0A0P4RBR8</accession>
<organism evidence="1 2">
    <name type="scientific">Streptomyces lydicamycinicus</name>
    <dbReference type="NCBI Taxonomy" id="1546107"/>
    <lineage>
        <taxon>Bacteria</taxon>
        <taxon>Bacillati</taxon>
        <taxon>Actinomycetota</taxon>
        <taxon>Actinomycetes</taxon>
        <taxon>Kitasatosporales</taxon>
        <taxon>Streptomycetaceae</taxon>
        <taxon>Streptomyces</taxon>
    </lineage>
</organism>
<gene>
    <name evidence="1" type="ORF">TPA0598_07_07410</name>
</gene>
<evidence type="ECO:0000313" key="2">
    <source>
        <dbReference type="Proteomes" id="UP000048965"/>
    </source>
</evidence>
<proteinExistence type="predicted"/>
<name>A0A0P4RBR8_9ACTN</name>